<reference evidence="1" key="1">
    <citation type="submission" date="2022-10" db="EMBL/GenBank/DDBJ databases">
        <authorList>
            <person name="Chen Y."/>
            <person name="Dougan E. K."/>
            <person name="Chan C."/>
            <person name="Rhodes N."/>
            <person name="Thang M."/>
        </authorList>
    </citation>
    <scope>NUCLEOTIDE SEQUENCE</scope>
</reference>
<keyword evidence="3" id="KW-1185">Reference proteome</keyword>
<dbReference type="EMBL" id="CAMXCT020002244">
    <property type="protein sequence ID" value="CAL1150175.1"/>
    <property type="molecule type" value="Genomic_DNA"/>
</dbReference>
<gene>
    <name evidence="1" type="ORF">C1SCF055_LOCUS23242</name>
</gene>
<evidence type="ECO:0000313" key="2">
    <source>
        <dbReference type="EMBL" id="CAL4784112.1"/>
    </source>
</evidence>
<dbReference type="EMBL" id="CAMXCT010002244">
    <property type="protein sequence ID" value="CAI3996800.1"/>
    <property type="molecule type" value="Genomic_DNA"/>
</dbReference>
<comment type="caution">
    <text evidence="1">The sequence shown here is derived from an EMBL/GenBank/DDBJ whole genome shotgun (WGS) entry which is preliminary data.</text>
</comment>
<accession>A0A9P1G3U2</accession>
<organism evidence="1">
    <name type="scientific">Cladocopium goreaui</name>
    <dbReference type="NCBI Taxonomy" id="2562237"/>
    <lineage>
        <taxon>Eukaryota</taxon>
        <taxon>Sar</taxon>
        <taxon>Alveolata</taxon>
        <taxon>Dinophyceae</taxon>
        <taxon>Suessiales</taxon>
        <taxon>Symbiodiniaceae</taxon>
        <taxon>Cladocopium</taxon>
    </lineage>
</organism>
<proteinExistence type="predicted"/>
<protein>
    <submittedName>
        <fullName evidence="1">Uncharacterized protein</fullName>
    </submittedName>
</protein>
<dbReference type="AlphaFoldDB" id="A0A9P1G3U2"/>
<dbReference type="EMBL" id="CAMXCT030002244">
    <property type="protein sequence ID" value="CAL4784112.1"/>
    <property type="molecule type" value="Genomic_DNA"/>
</dbReference>
<evidence type="ECO:0000313" key="1">
    <source>
        <dbReference type="EMBL" id="CAI3996800.1"/>
    </source>
</evidence>
<sequence>MLVFEKMTGRTLTKFIPSENPEEDVRLQILLDIAKVAGRLLRQQTPTDHCPEQTFFCSPTRSKLEEKHHFSGAYATAPPQTICLSRPVLVVRISKSRHVSSQFLQNEIRLNSSKQETTSIPVIEKVWSA</sequence>
<dbReference type="Proteomes" id="UP001152797">
    <property type="component" value="Unassembled WGS sequence"/>
</dbReference>
<name>A0A9P1G3U2_9DINO</name>
<reference evidence="2 3" key="2">
    <citation type="submission" date="2024-05" db="EMBL/GenBank/DDBJ databases">
        <authorList>
            <person name="Chen Y."/>
            <person name="Shah S."/>
            <person name="Dougan E. K."/>
            <person name="Thang M."/>
            <person name="Chan C."/>
        </authorList>
    </citation>
    <scope>NUCLEOTIDE SEQUENCE [LARGE SCALE GENOMIC DNA]</scope>
</reference>
<evidence type="ECO:0000313" key="3">
    <source>
        <dbReference type="Proteomes" id="UP001152797"/>
    </source>
</evidence>